<dbReference type="SUPFAM" id="SSF54403">
    <property type="entry name" value="Cystatin/monellin"/>
    <property type="match status" value="1"/>
</dbReference>
<gene>
    <name evidence="4" type="ORF">CUZ56_01991</name>
</gene>
<dbReference type="InterPro" id="IPR036331">
    <property type="entry name" value="Chagasin-like_sf"/>
</dbReference>
<feature type="domain" description="Proteinase inhibitor I42 chagasin" evidence="3">
    <location>
        <begin position="5"/>
        <end position="86"/>
    </location>
</feature>
<dbReference type="OrthoDB" id="2051973at2"/>
<accession>A0A433SC45</accession>
<comment type="caution">
    <text evidence="4">The sequence shown here is derived from an EMBL/GenBank/DDBJ whole genome shotgun (WGS) entry which is preliminary data.</text>
</comment>
<dbReference type="Proteomes" id="UP000286947">
    <property type="component" value="Unassembled WGS sequence"/>
</dbReference>
<organism evidence="4 5">
    <name type="scientific">Saezia sanguinis</name>
    <dbReference type="NCBI Taxonomy" id="1965230"/>
    <lineage>
        <taxon>Bacteria</taxon>
        <taxon>Pseudomonadati</taxon>
        <taxon>Pseudomonadota</taxon>
        <taxon>Betaproteobacteria</taxon>
        <taxon>Burkholderiales</taxon>
        <taxon>Saeziaceae</taxon>
        <taxon>Saezia</taxon>
    </lineage>
</organism>
<proteinExistence type="predicted"/>
<reference evidence="4 5" key="1">
    <citation type="submission" date="2018-01" db="EMBL/GenBank/DDBJ databases">
        <title>Saezia sanguinis gen. nov., sp. nov., in the order Burkholderiales isolated from human blood.</title>
        <authorList>
            <person name="Medina-Pascual M.J."/>
            <person name="Valdezate S."/>
            <person name="Monzon S."/>
            <person name="Cuesta I."/>
            <person name="Carrasco G."/>
            <person name="Villalon P."/>
            <person name="Saez-Nieto J.A."/>
        </authorList>
    </citation>
    <scope>NUCLEOTIDE SEQUENCE [LARGE SCALE GENOMIC DNA]</scope>
    <source>
        <strain evidence="4 5">CNM695-12</strain>
    </source>
</reference>
<evidence type="ECO:0000313" key="4">
    <source>
        <dbReference type="EMBL" id="RUS66266.1"/>
    </source>
</evidence>
<dbReference type="RefSeq" id="WP_126980184.1">
    <property type="nucleotide sequence ID" value="NZ_CAWUGC010000016.1"/>
</dbReference>
<dbReference type="GO" id="GO:0004869">
    <property type="term" value="F:cysteine-type endopeptidase inhibitor activity"/>
    <property type="evidence" value="ECO:0007669"/>
    <property type="project" value="UniProtKB-KW"/>
</dbReference>
<evidence type="ECO:0000259" key="3">
    <source>
        <dbReference type="Pfam" id="PF09394"/>
    </source>
</evidence>
<name>A0A433SC45_9BURK</name>
<dbReference type="EMBL" id="PQSP01000005">
    <property type="protein sequence ID" value="RUS66266.1"/>
    <property type="molecule type" value="Genomic_DNA"/>
</dbReference>
<dbReference type="AlphaFoldDB" id="A0A433SC45"/>
<dbReference type="Pfam" id="PF09394">
    <property type="entry name" value="Inhibitor_I42"/>
    <property type="match status" value="1"/>
</dbReference>
<keyword evidence="5" id="KW-1185">Reference proteome</keyword>
<evidence type="ECO:0000256" key="1">
    <source>
        <dbReference type="ARBA" id="ARBA00022690"/>
    </source>
</evidence>
<evidence type="ECO:0000313" key="5">
    <source>
        <dbReference type="Proteomes" id="UP000286947"/>
    </source>
</evidence>
<sequence length="185" mass="20157">MKKNVGEVFTVERVEQAGTGYSYHLVKLDGGLSLIDMDVVSQSSLSGGPVKRVFSFAGMKPGKAVFQLAKFRVFDLSNALYEEEMTVEIQPAAGSANNANMVGGWSEQKPLTKEDKAVFDEALTGFVGVQYVPVSVATQIVAGMNYRFICDAKIVIPNAQPYKAMVEIHKPLQGKAMITNIHRLP</sequence>
<dbReference type="Gene3D" id="3.10.450.10">
    <property type="match status" value="1"/>
</dbReference>
<dbReference type="InterPro" id="IPR046350">
    <property type="entry name" value="Cystatin_sf"/>
</dbReference>
<keyword evidence="2" id="KW-0789">Thiol protease inhibitor</keyword>
<evidence type="ECO:0000256" key="2">
    <source>
        <dbReference type="ARBA" id="ARBA00022704"/>
    </source>
</evidence>
<protein>
    <recommendedName>
        <fullName evidence="3">Proteinase inhibitor I42 chagasin domain-containing protein</fullName>
    </recommendedName>
</protein>
<keyword evidence="1" id="KW-0646">Protease inhibitor</keyword>
<dbReference type="SUPFAM" id="SSF141066">
    <property type="entry name" value="ICP-like"/>
    <property type="match status" value="1"/>
</dbReference>
<dbReference type="Gene3D" id="2.60.40.2020">
    <property type="match status" value="1"/>
</dbReference>
<dbReference type="InterPro" id="IPR018990">
    <property type="entry name" value="Prot_inh_I42_chagasin"/>
</dbReference>